<sequence>MIFSCMIKIILLDIRGCIKSVGYNKKVSAMVGDTQRFVDTDRTATEIATWFLQRNAYDRKNNLDVEGISNLKLQKLLYYAYGCFLALYGERLFHDYLLAWQHGPVVAQVYEDYKSNGANSITNIDTRLVEFDQKIIDVLEFVYSEFGKYTAWALRNMTHEETPWKETPRSNVIEDDLIFNYFSENYIEA</sequence>
<comment type="caution">
    <text evidence="2">The sequence shown here is derived from an EMBL/GenBank/DDBJ whole genome shotgun (WGS) entry which is preliminary data.</text>
</comment>
<dbReference type="STRING" id="1298594.GCA_001312465_01240"/>
<dbReference type="Proteomes" id="UP000237916">
    <property type="component" value="Unassembled WGS sequence"/>
</dbReference>
<keyword evidence="3" id="KW-1185">Reference proteome</keyword>
<name>A0A2S7ZCQ5_9FIRM</name>
<proteinExistence type="predicted"/>
<reference evidence="2 3" key="1">
    <citation type="submission" date="2018-01" db="EMBL/GenBank/DDBJ databases">
        <title>Draft genome sequences of clinical isolates and type strains of oral Veillonella including Veillonella infantum sp., nov.</title>
        <authorList>
            <person name="Mashima I."/>
            <person name="Liao Y.-C."/>
            <person name="Sabharwal A."/>
            <person name="Haase E.M."/>
            <person name="Nakazawa F."/>
            <person name="Scannapieco F.A."/>
        </authorList>
    </citation>
    <scope>NUCLEOTIDE SEQUENCE [LARGE SCALE GENOMIC DNA]</scope>
    <source>
        <strain evidence="2 3">JCM 15641</strain>
    </source>
</reference>
<dbReference type="Pfam" id="PF13274">
    <property type="entry name" value="SocA_Panacea"/>
    <property type="match status" value="1"/>
</dbReference>
<dbReference type="InterPro" id="IPR025272">
    <property type="entry name" value="SocA_Panacea"/>
</dbReference>
<dbReference type="AlphaFoldDB" id="A0A2S7ZCQ5"/>
<evidence type="ECO:0000313" key="2">
    <source>
        <dbReference type="EMBL" id="PQL21058.1"/>
    </source>
</evidence>
<accession>A0A2S7ZCQ5</accession>
<feature type="domain" description="Antitoxin SocA-like Panacea" evidence="1">
    <location>
        <begin position="73"/>
        <end position="165"/>
    </location>
</feature>
<organism evidence="2 3">
    <name type="scientific">Veillonella denticariosi JCM 15641</name>
    <dbReference type="NCBI Taxonomy" id="1298594"/>
    <lineage>
        <taxon>Bacteria</taxon>
        <taxon>Bacillati</taxon>
        <taxon>Bacillota</taxon>
        <taxon>Negativicutes</taxon>
        <taxon>Veillonellales</taxon>
        <taxon>Veillonellaceae</taxon>
        <taxon>Veillonella</taxon>
    </lineage>
</organism>
<protein>
    <recommendedName>
        <fullName evidence="1">Antitoxin SocA-like Panacea domain-containing protein</fullName>
    </recommendedName>
</protein>
<evidence type="ECO:0000313" key="3">
    <source>
        <dbReference type="Proteomes" id="UP000237916"/>
    </source>
</evidence>
<dbReference type="EMBL" id="PPDB01000001">
    <property type="protein sequence ID" value="PQL21058.1"/>
    <property type="molecule type" value="Genomic_DNA"/>
</dbReference>
<evidence type="ECO:0000259" key="1">
    <source>
        <dbReference type="Pfam" id="PF13274"/>
    </source>
</evidence>
<gene>
    <name evidence="2" type="ORF">VEHSUH05_01150</name>
</gene>
<dbReference type="OrthoDB" id="9799173at2"/>